<accession>A0ABT1VAB1</accession>
<dbReference type="Proteomes" id="UP001204746">
    <property type="component" value="Unassembled WGS sequence"/>
</dbReference>
<name>A0ABT1VAB1_9ACTN</name>
<sequence length="100" mass="10261">MTTTEDATYAADSAALDELPAGARVVIRLPNGHRLADILLGCFDRELVAVPLHPKAGDADLAAGAARVAAAAVVDAHGVRRTGLPDAHPTPEAPALIMFT</sequence>
<keyword evidence="2" id="KW-1185">Reference proteome</keyword>
<dbReference type="SUPFAM" id="SSF56801">
    <property type="entry name" value="Acetyl-CoA synthetase-like"/>
    <property type="match status" value="1"/>
</dbReference>
<protein>
    <submittedName>
        <fullName evidence="1">Long-chain fatty acid--CoA ligase</fullName>
    </submittedName>
</protein>
<feature type="non-terminal residue" evidence="1">
    <location>
        <position position="100"/>
    </location>
</feature>
<gene>
    <name evidence="1" type="ORF">NP777_40110</name>
</gene>
<evidence type="ECO:0000313" key="2">
    <source>
        <dbReference type="Proteomes" id="UP001204746"/>
    </source>
</evidence>
<dbReference type="GO" id="GO:0016874">
    <property type="term" value="F:ligase activity"/>
    <property type="evidence" value="ECO:0007669"/>
    <property type="project" value="UniProtKB-KW"/>
</dbReference>
<evidence type="ECO:0000313" key="1">
    <source>
        <dbReference type="EMBL" id="MCQ8194335.1"/>
    </source>
</evidence>
<organism evidence="1 2">
    <name type="scientific">Streptomyces rugosispiralis</name>
    <dbReference type="NCBI Taxonomy" id="2967341"/>
    <lineage>
        <taxon>Bacteria</taxon>
        <taxon>Bacillati</taxon>
        <taxon>Actinomycetota</taxon>
        <taxon>Actinomycetes</taxon>
        <taxon>Kitasatosporales</taxon>
        <taxon>Streptomycetaceae</taxon>
        <taxon>Streptomyces</taxon>
    </lineage>
</organism>
<dbReference type="EMBL" id="JANIAA010000045">
    <property type="protein sequence ID" value="MCQ8194335.1"/>
    <property type="molecule type" value="Genomic_DNA"/>
</dbReference>
<dbReference type="InterPro" id="IPR042099">
    <property type="entry name" value="ANL_N_sf"/>
</dbReference>
<comment type="caution">
    <text evidence="1">The sequence shown here is derived from an EMBL/GenBank/DDBJ whole genome shotgun (WGS) entry which is preliminary data.</text>
</comment>
<reference evidence="1 2" key="1">
    <citation type="submission" date="2022-07" db="EMBL/GenBank/DDBJ databases">
        <authorList>
            <person name="Phongsopitanun W."/>
            <person name="Tanasupawat S."/>
        </authorList>
    </citation>
    <scope>NUCLEOTIDE SEQUENCE [LARGE SCALE GENOMIC DNA]</scope>
    <source>
        <strain evidence="1 2">RCU-064</strain>
    </source>
</reference>
<proteinExistence type="predicted"/>
<dbReference type="Gene3D" id="3.40.50.12780">
    <property type="entry name" value="N-terminal domain of ligase-like"/>
    <property type="match status" value="1"/>
</dbReference>
<keyword evidence="1" id="KW-0436">Ligase</keyword>